<dbReference type="EMBL" id="NKYE01000015">
    <property type="protein sequence ID" value="OZM71136.1"/>
    <property type="molecule type" value="Genomic_DNA"/>
</dbReference>
<comment type="similarity">
    <text evidence="2">Belongs to the bacterial solute-binding protein 8 family.</text>
</comment>
<dbReference type="InParanoid" id="A0A263D0T2"/>
<feature type="domain" description="Fe/B12 periplasmic-binding" evidence="5">
    <location>
        <begin position="55"/>
        <end position="322"/>
    </location>
</feature>
<evidence type="ECO:0000256" key="3">
    <source>
        <dbReference type="ARBA" id="ARBA00022448"/>
    </source>
</evidence>
<dbReference type="PROSITE" id="PS50983">
    <property type="entry name" value="FE_B12_PBP"/>
    <property type="match status" value="1"/>
</dbReference>
<dbReference type="PROSITE" id="PS51257">
    <property type="entry name" value="PROKAR_LIPOPROTEIN"/>
    <property type="match status" value="1"/>
</dbReference>
<gene>
    <name evidence="6" type="ORF">CFN78_21990</name>
</gene>
<dbReference type="InterPro" id="IPR002491">
    <property type="entry name" value="ABC_transptr_periplasmic_BD"/>
</dbReference>
<evidence type="ECO:0000313" key="7">
    <source>
        <dbReference type="Proteomes" id="UP000242444"/>
    </source>
</evidence>
<evidence type="ECO:0000256" key="4">
    <source>
        <dbReference type="ARBA" id="ARBA00022729"/>
    </source>
</evidence>
<dbReference type="RefSeq" id="WP_094864756.1">
    <property type="nucleotide sequence ID" value="NZ_NKYE01000015.1"/>
</dbReference>
<keyword evidence="7" id="KW-1185">Reference proteome</keyword>
<dbReference type="GO" id="GO:0030288">
    <property type="term" value="C:outer membrane-bounded periplasmic space"/>
    <property type="evidence" value="ECO:0007669"/>
    <property type="project" value="TreeGrafter"/>
</dbReference>
<organism evidence="6 7">
    <name type="scientific">Amycolatopsis antarctica</name>
    <dbReference type="NCBI Taxonomy" id="1854586"/>
    <lineage>
        <taxon>Bacteria</taxon>
        <taxon>Bacillati</taxon>
        <taxon>Actinomycetota</taxon>
        <taxon>Actinomycetes</taxon>
        <taxon>Pseudonocardiales</taxon>
        <taxon>Pseudonocardiaceae</taxon>
        <taxon>Amycolatopsis</taxon>
    </lineage>
</organism>
<name>A0A263D0T2_9PSEU</name>
<dbReference type="PANTHER" id="PTHR30532:SF24">
    <property type="entry name" value="FERRIC ENTEROBACTIN-BINDING PERIPLASMIC PROTEIN FEPB"/>
    <property type="match status" value="1"/>
</dbReference>
<keyword evidence="4" id="KW-0732">Signal</keyword>
<proteinExistence type="inferred from homology"/>
<dbReference type="SUPFAM" id="SSF53807">
    <property type="entry name" value="Helical backbone' metal receptor"/>
    <property type="match status" value="1"/>
</dbReference>
<dbReference type="OrthoDB" id="1846031at2"/>
<reference evidence="6 7" key="1">
    <citation type="submission" date="2017-07" db="EMBL/GenBank/DDBJ databases">
        <title>Amycolatopsis antarcticus sp. nov., isolated from the surface of an Antarcticus brown macroalga.</title>
        <authorList>
            <person name="Wang J."/>
            <person name="Leiva S."/>
            <person name="Huang J."/>
            <person name="Huang Y."/>
        </authorList>
    </citation>
    <scope>NUCLEOTIDE SEQUENCE [LARGE SCALE GENOMIC DNA]</scope>
    <source>
        <strain evidence="6 7">AU-G6</strain>
    </source>
</reference>
<keyword evidence="3" id="KW-0813">Transport</keyword>
<accession>A0A263D0T2</accession>
<protein>
    <submittedName>
        <fullName evidence="6">Iron ABC transporter substrate-binding protein</fullName>
    </submittedName>
</protein>
<dbReference type="GO" id="GO:1901678">
    <property type="term" value="P:iron coordination entity transport"/>
    <property type="evidence" value="ECO:0007669"/>
    <property type="project" value="UniProtKB-ARBA"/>
</dbReference>
<dbReference type="Proteomes" id="UP000242444">
    <property type="component" value="Unassembled WGS sequence"/>
</dbReference>
<evidence type="ECO:0000256" key="1">
    <source>
        <dbReference type="ARBA" id="ARBA00004196"/>
    </source>
</evidence>
<dbReference type="CDD" id="cd01146">
    <property type="entry name" value="FhuD"/>
    <property type="match status" value="1"/>
</dbReference>
<dbReference type="InterPro" id="IPR051313">
    <property type="entry name" value="Bact_iron-sidero_bind"/>
</dbReference>
<evidence type="ECO:0000259" key="5">
    <source>
        <dbReference type="PROSITE" id="PS50983"/>
    </source>
</evidence>
<dbReference type="AlphaFoldDB" id="A0A263D0T2"/>
<dbReference type="Pfam" id="PF01497">
    <property type="entry name" value="Peripla_BP_2"/>
    <property type="match status" value="1"/>
</dbReference>
<dbReference type="Gene3D" id="3.40.50.1980">
    <property type="entry name" value="Nitrogenase molybdenum iron protein domain"/>
    <property type="match status" value="2"/>
</dbReference>
<comment type="caution">
    <text evidence="6">The sequence shown here is derived from an EMBL/GenBank/DDBJ whole genome shotgun (WGS) entry which is preliminary data.</text>
</comment>
<sequence>MRRGPRGRLRLLVLVVTVLLAIGACGPVEERAPVADGPAIDTMFGPVTVPSAPQRVLALGWSDAETALALGVQPIGASDWLGFGGDGVGPWAQGRYTTPPQMLGTSELSYEQVSSLDPDLILNTRSDGSREKHEELSKIAPTIAPPANVPAYGTNWRQQMSMVSTALGRPNEGARLTADLDAKFARAKADNPAFAGKTTVVGTHYQDKYAAYLRGDSRLDLMEELGFRNRPEVQALANGSFSADLSREQIELLSADLSVVFPLDSDATVLREDQALNQIPAARAGHMVLLDDPMLVNAMASGSTLGTAHTLDRLVPMLAAALGRAP</sequence>
<comment type="subcellular location">
    <subcellularLocation>
        <location evidence="1">Cell envelope</location>
    </subcellularLocation>
</comment>
<dbReference type="PANTHER" id="PTHR30532">
    <property type="entry name" value="IRON III DICITRATE-BINDING PERIPLASMIC PROTEIN"/>
    <property type="match status" value="1"/>
</dbReference>
<evidence type="ECO:0000256" key="2">
    <source>
        <dbReference type="ARBA" id="ARBA00008814"/>
    </source>
</evidence>
<evidence type="ECO:0000313" key="6">
    <source>
        <dbReference type="EMBL" id="OZM71136.1"/>
    </source>
</evidence>